<feature type="transmembrane region" description="Helical" evidence="13">
    <location>
        <begin position="118"/>
        <end position="137"/>
    </location>
</feature>
<feature type="binding site" evidence="11">
    <location>
        <position position="27"/>
    </location>
    <ligand>
        <name>Ca(2+)</name>
        <dbReference type="ChEBI" id="CHEBI:29108"/>
    </ligand>
</feature>
<keyword evidence="3 13" id="KW-0812">Transmembrane</keyword>
<feature type="binding site" evidence="12">
    <location>
        <position position="77"/>
    </location>
    <ligand>
        <name>Zn(2+)</name>
        <dbReference type="ChEBI" id="CHEBI:29105"/>
        <note>catalytic</note>
    </ligand>
</feature>
<comment type="similarity">
    <text evidence="2 13">Belongs to the alkaline ceramidase family.</text>
</comment>
<dbReference type="Proteomes" id="UP000694388">
    <property type="component" value="Unplaced"/>
</dbReference>
<proteinExistence type="inferred from homology"/>
<comment type="catalytic activity">
    <reaction evidence="10">
        <text>an N-acylsphinganine + H2O = sphinganine + a fatty acid</text>
        <dbReference type="Rhea" id="RHEA:33551"/>
        <dbReference type="ChEBI" id="CHEBI:15377"/>
        <dbReference type="ChEBI" id="CHEBI:28868"/>
        <dbReference type="ChEBI" id="CHEBI:31488"/>
        <dbReference type="ChEBI" id="CHEBI:57817"/>
    </reaction>
    <physiologicalReaction direction="left-to-right" evidence="10">
        <dbReference type="Rhea" id="RHEA:33552"/>
    </physiologicalReaction>
</comment>
<keyword evidence="6 13" id="KW-1133">Transmembrane helix</keyword>
<dbReference type="PANTHER" id="PTHR46139:SF2">
    <property type="entry name" value="ALKALINE CERAMIDASE 1"/>
    <property type="match status" value="1"/>
</dbReference>
<feature type="transmembrane region" description="Helical" evidence="13">
    <location>
        <begin position="208"/>
        <end position="229"/>
    </location>
</feature>
<accession>A0A8C4RBL7</accession>
<keyword evidence="11" id="KW-0479">Metal-binding</keyword>
<feature type="binding site" evidence="11">
    <location>
        <position position="18"/>
    </location>
    <ligand>
        <name>Ca(2+)</name>
        <dbReference type="ChEBI" id="CHEBI:29108"/>
    </ligand>
</feature>
<dbReference type="GeneTree" id="ENSGT00730000110920"/>
<evidence type="ECO:0000256" key="2">
    <source>
        <dbReference type="ARBA" id="ARBA00009780"/>
    </source>
</evidence>
<feature type="binding site" evidence="11">
    <location>
        <position position="14"/>
    </location>
    <ligand>
        <name>Ca(2+)</name>
        <dbReference type="ChEBI" id="CHEBI:29108"/>
    </ligand>
</feature>
<evidence type="ECO:0000256" key="9">
    <source>
        <dbReference type="ARBA" id="ARBA00048323"/>
    </source>
</evidence>
<evidence type="ECO:0000313" key="15">
    <source>
        <dbReference type="Proteomes" id="UP000694388"/>
    </source>
</evidence>
<feature type="transmembrane region" description="Helical" evidence="13">
    <location>
        <begin position="143"/>
        <end position="161"/>
    </location>
</feature>
<evidence type="ECO:0000256" key="1">
    <source>
        <dbReference type="ARBA" id="ARBA00004141"/>
    </source>
</evidence>
<keyword evidence="12" id="KW-0862">Zinc</keyword>
<sequence length="267" mass="31236">MPSIVAYESSSIDWCEENFKYSPVIAEYYNTVSNVVFFLLSPLMVYLSRSFASNSSWHIHLLWFCMTVVGGFSAYFHMTLSFLGQMLDELSILWILSVACILWFPKDSMPLSFRGNRWSFGWFVMALSTCCTVLAFLKPNLNAYALNSIGIYILYVMYTSLRWCKTPIIHRLAWQTVLWWFLAVGCWLSDRMHCSFWSDLGFAYLHSMWHVFIAMASCHCIILFAYLNVLQEVPEKRPLLKYWPRNNWQIGIPYVLLNSRSISAKIF</sequence>
<evidence type="ECO:0000256" key="4">
    <source>
        <dbReference type="ARBA" id="ARBA00022801"/>
    </source>
</evidence>
<dbReference type="PANTHER" id="PTHR46139">
    <property type="entry name" value="ALKALINE CERAMIDASE"/>
    <property type="match status" value="1"/>
</dbReference>
<evidence type="ECO:0000256" key="6">
    <source>
        <dbReference type="ARBA" id="ARBA00022989"/>
    </source>
</evidence>
<dbReference type="GO" id="GO:0005783">
    <property type="term" value="C:endoplasmic reticulum"/>
    <property type="evidence" value="ECO:0007669"/>
    <property type="project" value="TreeGrafter"/>
</dbReference>
<feature type="transmembrane region" description="Helical" evidence="13">
    <location>
        <begin position="168"/>
        <end position="188"/>
    </location>
</feature>
<dbReference type="GO" id="GO:0046514">
    <property type="term" value="P:ceramide catabolic process"/>
    <property type="evidence" value="ECO:0007669"/>
    <property type="project" value="TreeGrafter"/>
</dbReference>
<keyword evidence="15" id="KW-1185">Reference proteome</keyword>
<dbReference type="OMA" id="NYKHSEH"/>
<comment type="function">
    <text evidence="13">Hydrolyzes the sphingolipid ceramide into sphingosine and free fatty acid.</text>
</comment>
<dbReference type="Pfam" id="PF05875">
    <property type="entry name" value="Ceramidase"/>
    <property type="match status" value="1"/>
</dbReference>
<dbReference type="GO" id="GO:0016020">
    <property type="term" value="C:membrane"/>
    <property type="evidence" value="ECO:0007669"/>
    <property type="project" value="UniProtKB-SubCell"/>
</dbReference>
<feature type="transmembrane region" description="Helical" evidence="13">
    <location>
        <begin position="90"/>
        <end position="106"/>
    </location>
</feature>
<keyword evidence="13" id="KW-0443">Lipid metabolism</keyword>
<dbReference type="GO" id="GO:0017040">
    <property type="term" value="F:N-acylsphingosine amidohydrolase activity"/>
    <property type="evidence" value="ECO:0007669"/>
    <property type="project" value="UniProtKB-EC"/>
</dbReference>
<dbReference type="GO" id="GO:0046872">
    <property type="term" value="F:metal ion binding"/>
    <property type="evidence" value="ECO:0007669"/>
    <property type="project" value="UniProtKB-KW"/>
</dbReference>
<dbReference type="AlphaFoldDB" id="A0A8C4RBL7"/>
<reference evidence="14" key="1">
    <citation type="submission" date="2025-05" db="UniProtKB">
        <authorList>
            <consortium name="Ensembl"/>
        </authorList>
    </citation>
    <scope>IDENTIFICATION</scope>
</reference>
<comment type="cofactor">
    <cofactor evidence="12">
        <name>Zn(2+)</name>
        <dbReference type="ChEBI" id="CHEBI:29105"/>
    </cofactor>
</comment>
<dbReference type="EC" id="3.5.1.-" evidence="13"/>
<keyword evidence="11" id="KW-0106">Calcium</keyword>
<organism evidence="14 15">
    <name type="scientific">Eptatretus burgeri</name>
    <name type="common">Inshore hagfish</name>
    <dbReference type="NCBI Taxonomy" id="7764"/>
    <lineage>
        <taxon>Eukaryota</taxon>
        <taxon>Metazoa</taxon>
        <taxon>Chordata</taxon>
        <taxon>Craniata</taxon>
        <taxon>Vertebrata</taxon>
        <taxon>Cyclostomata</taxon>
        <taxon>Myxini</taxon>
        <taxon>Myxiniformes</taxon>
        <taxon>Myxinidae</taxon>
        <taxon>Eptatretinae</taxon>
        <taxon>Eptatretus</taxon>
    </lineage>
</organism>
<evidence type="ECO:0000256" key="12">
    <source>
        <dbReference type="PIRSR" id="PIRSR608901-2"/>
    </source>
</evidence>
<evidence type="ECO:0000313" key="14">
    <source>
        <dbReference type="Ensembl" id="ENSEBUP00000027586.1"/>
    </source>
</evidence>
<evidence type="ECO:0000256" key="10">
    <source>
        <dbReference type="ARBA" id="ARBA00049511"/>
    </source>
</evidence>
<evidence type="ECO:0000256" key="8">
    <source>
        <dbReference type="ARBA" id="ARBA00047401"/>
    </source>
</evidence>
<comment type="catalytic activity">
    <reaction evidence="9">
        <text>an N-acylsphing-4-enine + H2O = sphing-4-enine + a fatty acid</text>
        <dbReference type="Rhea" id="RHEA:20856"/>
        <dbReference type="ChEBI" id="CHEBI:15377"/>
        <dbReference type="ChEBI" id="CHEBI:28868"/>
        <dbReference type="ChEBI" id="CHEBI:52639"/>
        <dbReference type="ChEBI" id="CHEBI:57756"/>
        <dbReference type="EC" id="3.5.1.23"/>
    </reaction>
    <physiologicalReaction direction="left-to-right" evidence="9">
        <dbReference type="Rhea" id="RHEA:20857"/>
    </physiologicalReaction>
</comment>
<feature type="binding site" evidence="11">
    <location>
        <position position="16"/>
    </location>
    <ligand>
        <name>Ca(2+)</name>
        <dbReference type="ChEBI" id="CHEBI:29108"/>
    </ligand>
</feature>
<protein>
    <recommendedName>
        <fullName evidence="13">Alkaline ceramidase</fullName>
        <ecNumber evidence="13">3.5.1.-</ecNumber>
    </recommendedName>
</protein>
<keyword evidence="7 13" id="KW-0472">Membrane</keyword>
<feature type="transmembrane region" description="Helical" evidence="13">
    <location>
        <begin position="28"/>
        <end position="47"/>
    </location>
</feature>
<dbReference type="Ensembl" id="ENSEBUT00000028162.1">
    <property type="protein sequence ID" value="ENSEBUP00000027586.1"/>
    <property type="gene ID" value="ENSEBUG00000016889.1"/>
</dbReference>
<evidence type="ECO:0000256" key="13">
    <source>
        <dbReference type="RuleBase" id="RU364079"/>
    </source>
</evidence>
<feature type="binding site" evidence="11">
    <location>
        <position position="13"/>
    </location>
    <ligand>
        <name>Ca(2+)</name>
        <dbReference type="ChEBI" id="CHEBI:29108"/>
    </ligand>
</feature>
<dbReference type="Ensembl" id="ENSEBUT00000028165.1">
    <property type="protein sequence ID" value="ENSEBUP00000027589.1"/>
    <property type="gene ID" value="ENSEBUG00000016889.1"/>
</dbReference>
<evidence type="ECO:0000256" key="11">
    <source>
        <dbReference type="PIRSR" id="PIRSR608901-1"/>
    </source>
</evidence>
<evidence type="ECO:0000256" key="7">
    <source>
        <dbReference type="ARBA" id="ARBA00023136"/>
    </source>
</evidence>
<dbReference type="GO" id="GO:0046512">
    <property type="term" value="P:sphingosine biosynthetic process"/>
    <property type="evidence" value="ECO:0007669"/>
    <property type="project" value="TreeGrafter"/>
</dbReference>
<comment type="catalytic activity">
    <reaction evidence="8">
        <text>N-(9Z-octadecenoyl)-sphing-4-enine + H2O = sphing-4-enine + (9Z)-octadecenoate</text>
        <dbReference type="Rhea" id="RHEA:41299"/>
        <dbReference type="ChEBI" id="CHEBI:15377"/>
        <dbReference type="ChEBI" id="CHEBI:30823"/>
        <dbReference type="ChEBI" id="CHEBI:57756"/>
        <dbReference type="ChEBI" id="CHEBI:77996"/>
    </reaction>
    <physiologicalReaction direction="left-to-right" evidence="8">
        <dbReference type="Rhea" id="RHEA:41300"/>
    </physiologicalReaction>
</comment>
<keyword evidence="5" id="KW-0746">Sphingolipid metabolism</keyword>
<dbReference type="UniPathway" id="UPA00222"/>
<keyword evidence="4 13" id="KW-0378">Hydrolase</keyword>
<evidence type="ECO:0000256" key="5">
    <source>
        <dbReference type="ARBA" id="ARBA00022919"/>
    </source>
</evidence>
<dbReference type="InterPro" id="IPR008901">
    <property type="entry name" value="ACER"/>
</dbReference>
<feature type="binding site" evidence="12">
    <location>
        <position position="210"/>
    </location>
    <ligand>
        <name>Zn(2+)</name>
        <dbReference type="ChEBI" id="CHEBI:29105"/>
        <note>catalytic</note>
    </ligand>
</feature>
<comment type="subcellular location">
    <subcellularLocation>
        <location evidence="1">Membrane</location>
        <topology evidence="1">Multi-pass membrane protein</topology>
    </subcellularLocation>
</comment>
<feature type="binding site" evidence="12">
    <location>
        <position position="206"/>
    </location>
    <ligand>
        <name>Zn(2+)</name>
        <dbReference type="ChEBI" id="CHEBI:29105"/>
        <note>catalytic</note>
    </ligand>
</feature>
<feature type="transmembrane region" description="Helical" evidence="13">
    <location>
        <begin position="59"/>
        <end position="78"/>
    </location>
</feature>
<name>A0A8C4RBL7_EPTBU</name>
<evidence type="ECO:0000256" key="3">
    <source>
        <dbReference type="ARBA" id="ARBA00022692"/>
    </source>
</evidence>